<evidence type="ECO:0000256" key="6">
    <source>
        <dbReference type="ARBA" id="ARBA00022989"/>
    </source>
</evidence>
<dbReference type="GO" id="GO:0005886">
    <property type="term" value="C:plasma membrane"/>
    <property type="evidence" value="ECO:0007669"/>
    <property type="project" value="UniProtKB-SubCell"/>
</dbReference>
<gene>
    <name evidence="9" type="ORF">MRS75_22165</name>
</gene>
<keyword evidence="10" id="KW-1185">Reference proteome</keyword>
<keyword evidence="4" id="KW-1003">Cell membrane</keyword>
<dbReference type="PANTHER" id="PTHR21716:SF67">
    <property type="entry name" value="TRANSPORT PROTEIN YDIK-RELATED"/>
    <property type="match status" value="1"/>
</dbReference>
<dbReference type="Proteomes" id="UP001161580">
    <property type="component" value="Unassembled WGS sequence"/>
</dbReference>
<feature type="transmembrane region" description="Helical" evidence="8">
    <location>
        <begin position="172"/>
        <end position="193"/>
    </location>
</feature>
<dbReference type="InterPro" id="IPR002549">
    <property type="entry name" value="AI-2E-like"/>
</dbReference>
<keyword evidence="5 8" id="KW-0812">Transmembrane</keyword>
<feature type="transmembrane region" description="Helical" evidence="8">
    <location>
        <begin position="79"/>
        <end position="102"/>
    </location>
</feature>
<comment type="similarity">
    <text evidence="2">Belongs to the autoinducer-2 exporter (AI-2E) (TC 2.A.86) family.</text>
</comment>
<feature type="transmembrane region" description="Helical" evidence="8">
    <location>
        <begin position="293"/>
        <end position="313"/>
    </location>
</feature>
<feature type="transmembrane region" description="Helical" evidence="8">
    <location>
        <begin position="325"/>
        <end position="353"/>
    </location>
</feature>
<feature type="transmembrane region" description="Helical" evidence="8">
    <location>
        <begin position="38"/>
        <end position="67"/>
    </location>
</feature>
<evidence type="ECO:0000256" key="2">
    <source>
        <dbReference type="ARBA" id="ARBA00009773"/>
    </source>
</evidence>
<evidence type="ECO:0000313" key="10">
    <source>
        <dbReference type="Proteomes" id="UP001161580"/>
    </source>
</evidence>
<comment type="subcellular location">
    <subcellularLocation>
        <location evidence="1">Cell membrane</location>
        <topology evidence="1">Multi-pass membrane protein</topology>
    </subcellularLocation>
</comment>
<organism evidence="9 10">
    <name type="scientific">Ferirhizobium litorale</name>
    <dbReference type="NCBI Taxonomy" id="2927786"/>
    <lineage>
        <taxon>Bacteria</taxon>
        <taxon>Pseudomonadati</taxon>
        <taxon>Pseudomonadota</taxon>
        <taxon>Alphaproteobacteria</taxon>
        <taxon>Hyphomicrobiales</taxon>
        <taxon>Rhizobiaceae</taxon>
        <taxon>Ferirhizobium</taxon>
    </lineage>
</organism>
<evidence type="ECO:0000256" key="1">
    <source>
        <dbReference type="ARBA" id="ARBA00004651"/>
    </source>
</evidence>
<dbReference type="RefSeq" id="WP_311788806.1">
    <property type="nucleotide sequence ID" value="NZ_JALDYY010000019.1"/>
</dbReference>
<evidence type="ECO:0000256" key="7">
    <source>
        <dbReference type="ARBA" id="ARBA00023136"/>
    </source>
</evidence>
<feature type="transmembrane region" description="Helical" evidence="8">
    <location>
        <begin position="259"/>
        <end position="286"/>
    </location>
</feature>
<evidence type="ECO:0000313" key="9">
    <source>
        <dbReference type="EMBL" id="MDI7924771.1"/>
    </source>
</evidence>
<sequence>MENDPSSGISREPPGVTHQATMETRITDFVRFGVVALFAYWSFTLVAPFVIITIWAAILVVALYPVFSYLRKYTGGGGRLAAFMITIVCLAIIIGPLAAIALNFADAAYSFFERVKDGGFTVPAPPAHVRDWPVVGERIYQVWLAASANLGQALQRLEPSLLHAGGVIVSKIASIGFGLAGFVVSVIIAGFLFRPAPTLGAGIKRFAHRIAGEKGVGFVNMAAATIRNVARGVIGVALIQTFLAGVILTLFGFPAPSVIAFLVLIFCIVQIGPALVLLPVVIWAWTAMDAMKALAFTLLLIPLLVIDNVMKPILVARGLSTPTLIILMGVIGGTLSYGLIGLFLGPIVLSVFYELLVAWIKSPSSGPPIPPR</sequence>
<dbReference type="AlphaFoldDB" id="A0AAE3QK22"/>
<accession>A0AAE3QK22</accession>
<evidence type="ECO:0000256" key="5">
    <source>
        <dbReference type="ARBA" id="ARBA00022692"/>
    </source>
</evidence>
<dbReference type="Pfam" id="PF01594">
    <property type="entry name" value="AI-2E_transport"/>
    <property type="match status" value="1"/>
</dbReference>
<evidence type="ECO:0000256" key="4">
    <source>
        <dbReference type="ARBA" id="ARBA00022475"/>
    </source>
</evidence>
<reference evidence="9" key="1">
    <citation type="submission" date="2022-03" db="EMBL/GenBank/DDBJ databases">
        <title>Fererhizobium litorale gen. nov., sp. nov., isolated from sandy sediments of the Sea of Japan seashore.</title>
        <authorList>
            <person name="Romanenko L."/>
            <person name="Kurilenko V."/>
            <person name="Otstavnykh N."/>
            <person name="Svetashev V."/>
            <person name="Tekutyeva L."/>
            <person name="Isaeva M."/>
            <person name="Mikhailov V."/>
        </authorList>
    </citation>
    <scope>NUCLEOTIDE SEQUENCE</scope>
    <source>
        <strain evidence="9">KMM 9576</strain>
    </source>
</reference>
<dbReference type="PANTHER" id="PTHR21716">
    <property type="entry name" value="TRANSMEMBRANE PROTEIN"/>
    <property type="match status" value="1"/>
</dbReference>
<keyword evidence="6 8" id="KW-1133">Transmembrane helix</keyword>
<evidence type="ECO:0000256" key="8">
    <source>
        <dbReference type="SAM" id="Phobius"/>
    </source>
</evidence>
<comment type="caution">
    <text evidence="9">The sequence shown here is derived from an EMBL/GenBank/DDBJ whole genome shotgun (WGS) entry which is preliminary data.</text>
</comment>
<keyword evidence="7 8" id="KW-0472">Membrane</keyword>
<dbReference type="EMBL" id="JALDYZ010000018">
    <property type="protein sequence ID" value="MDI7924771.1"/>
    <property type="molecule type" value="Genomic_DNA"/>
</dbReference>
<name>A0AAE3QK22_9HYPH</name>
<protein>
    <submittedName>
        <fullName evidence="9">AI-2E family transporter</fullName>
    </submittedName>
</protein>
<feature type="transmembrane region" description="Helical" evidence="8">
    <location>
        <begin position="233"/>
        <end position="253"/>
    </location>
</feature>
<evidence type="ECO:0000256" key="3">
    <source>
        <dbReference type="ARBA" id="ARBA00022448"/>
    </source>
</evidence>
<keyword evidence="3" id="KW-0813">Transport</keyword>
<proteinExistence type="inferred from homology"/>